<feature type="compositionally biased region" description="Low complexity" evidence="1">
    <location>
        <begin position="17"/>
        <end position="27"/>
    </location>
</feature>
<organism evidence="3">
    <name type="scientific">Arthroderma gypseum (strain ATCC MYA-4604 / CBS 118893)</name>
    <name type="common">Microsporum gypseum</name>
    <dbReference type="NCBI Taxonomy" id="535722"/>
    <lineage>
        <taxon>Eukaryota</taxon>
        <taxon>Fungi</taxon>
        <taxon>Dikarya</taxon>
        <taxon>Ascomycota</taxon>
        <taxon>Pezizomycotina</taxon>
        <taxon>Eurotiomycetes</taxon>
        <taxon>Eurotiomycetidae</taxon>
        <taxon>Onygenales</taxon>
        <taxon>Arthrodermataceae</taxon>
        <taxon>Nannizzia</taxon>
    </lineage>
</organism>
<feature type="region of interest" description="Disordered" evidence="1">
    <location>
        <begin position="1"/>
        <end position="68"/>
    </location>
</feature>
<dbReference type="RefSeq" id="XP_003177832.1">
    <property type="nucleotide sequence ID" value="XM_003177784.1"/>
</dbReference>
<evidence type="ECO:0000313" key="2">
    <source>
        <dbReference type="EMBL" id="EFQ98880.1"/>
    </source>
</evidence>
<feature type="region of interest" description="Disordered" evidence="1">
    <location>
        <begin position="127"/>
        <end position="164"/>
    </location>
</feature>
<feature type="compositionally biased region" description="Basic residues" evidence="1">
    <location>
        <begin position="44"/>
        <end position="57"/>
    </location>
</feature>
<accession>E5QYL7</accession>
<proteinExistence type="predicted"/>
<evidence type="ECO:0000256" key="1">
    <source>
        <dbReference type="SAM" id="MobiDB-lite"/>
    </source>
</evidence>
<evidence type="ECO:0000313" key="3">
    <source>
        <dbReference type="Proteomes" id="UP000002669"/>
    </source>
</evidence>
<dbReference type="GeneID" id="10033167"/>
<dbReference type="EMBL" id="DS989822">
    <property type="protein sequence ID" value="EFQ98880.1"/>
    <property type="molecule type" value="Genomic_DNA"/>
</dbReference>
<dbReference type="VEuPathDB" id="FungiDB:MGYG_08952"/>
<dbReference type="AlphaFoldDB" id="E5QYL7"/>
<feature type="compositionally biased region" description="Low complexity" evidence="1">
    <location>
        <begin position="145"/>
        <end position="164"/>
    </location>
</feature>
<reference evidence="3" key="1">
    <citation type="journal article" date="2012" name="MBio">
        <title>Comparative genome analysis of Trichophyton rubrum and related dermatophytes reveals candidate genes involved in infection.</title>
        <authorList>
            <person name="Martinez D.A."/>
            <person name="Oliver B.G."/>
            <person name="Graeser Y."/>
            <person name="Goldberg J.M."/>
            <person name="Li W."/>
            <person name="Martinez-Rossi N.M."/>
            <person name="Monod M."/>
            <person name="Shelest E."/>
            <person name="Barton R.C."/>
            <person name="Birch E."/>
            <person name="Brakhage A.A."/>
            <person name="Chen Z."/>
            <person name="Gurr S.J."/>
            <person name="Heiman D."/>
            <person name="Heitman J."/>
            <person name="Kosti I."/>
            <person name="Rossi A."/>
            <person name="Saif S."/>
            <person name="Samalova M."/>
            <person name="Saunders C.W."/>
            <person name="Shea T."/>
            <person name="Summerbell R.C."/>
            <person name="Xu J."/>
            <person name="Young S."/>
            <person name="Zeng Q."/>
            <person name="Birren B.W."/>
            <person name="Cuomo C.A."/>
            <person name="White T.C."/>
        </authorList>
    </citation>
    <scope>NUCLEOTIDE SEQUENCE [LARGE SCALE GENOMIC DNA]</scope>
    <source>
        <strain evidence="3">ATCC MYA-4604 / CBS 118893</strain>
    </source>
</reference>
<keyword evidence="3" id="KW-1185">Reference proteome</keyword>
<protein>
    <submittedName>
        <fullName evidence="2">Uncharacterized protein</fullName>
    </submittedName>
</protein>
<dbReference type="InParanoid" id="E5QYL7"/>
<name>E5QYL7_ARTGP</name>
<dbReference type="Proteomes" id="UP000002669">
    <property type="component" value="Unassembled WGS sequence"/>
</dbReference>
<dbReference type="HOGENOM" id="CLU_1618581_0_0_1"/>
<gene>
    <name evidence="2" type="ORF">MGYG_08952</name>
</gene>
<sequence>MYDGASGNAVDPPTNQLRSSRLVSRSLNQHPGAASASSSETRAHGARRRRQVGKPGRRLAATGGRQEDCCDAGDAEICLLALSFLAFASSLLAPKKEEEAAAGKSKERGWSSIPSRLRRSLLISSSNYHQPSLSPPYQYHRQRQSPASASTPISTSASTSRLAV</sequence>